<sequence length="241" mass="28456">MEKFADQNADPLELKLMLQVEVEPTTRYVMSEEDKYYERKIQELINEKIESFSRQDRLSNQEIVAKKSKKRPHSSSTFDQDENEKKQKTKKIKIDQNNKAIERLKKFITEEMKGSDLKLVIQKILYATDLAKNQNRLSMPINQLETLEFLTADEKRLLDTKEGVIDVPLLGPRLRMHAKPMKLTKWRLKTTCNYVLRTNWHQFVENNSEDLTVNTKIQMWSFRKDERLCFALACVGRADVN</sequence>
<reference evidence="1 2" key="2">
    <citation type="journal article" date="2022" name="Mol. Ecol. Resour.">
        <title>The genomes of chicory, endive, great burdock and yacon provide insights into Asteraceae paleo-polyploidization history and plant inulin production.</title>
        <authorList>
            <person name="Fan W."/>
            <person name="Wang S."/>
            <person name="Wang H."/>
            <person name="Wang A."/>
            <person name="Jiang F."/>
            <person name="Liu H."/>
            <person name="Zhao H."/>
            <person name="Xu D."/>
            <person name="Zhang Y."/>
        </authorList>
    </citation>
    <scope>NUCLEOTIDE SEQUENCE [LARGE SCALE GENOMIC DNA]</scope>
    <source>
        <strain evidence="2">cv. Niubang</strain>
    </source>
</reference>
<accession>A0ACB9BCK6</accession>
<gene>
    <name evidence="1" type="ORF">L6452_20851</name>
</gene>
<keyword evidence="2" id="KW-1185">Reference proteome</keyword>
<organism evidence="1 2">
    <name type="scientific">Arctium lappa</name>
    <name type="common">Greater burdock</name>
    <name type="synonym">Lappa major</name>
    <dbReference type="NCBI Taxonomy" id="4217"/>
    <lineage>
        <taxon>Eukaryota</taxon>
        <taxon>Viridiplantae</taxon>
        <taxon>Streptophyta</taxon>
        <taxon>Embryophyta</taxon>
        <taxon>Tracheophyta</taxon>
        <taxon>Spermatophyta</taxon>
        <taxon>Magnoliopsida</taxon>
        <taxon>eudicotyledons</taxon>
        <taxon>Gunneridae</taxon>
        <taxon>Pentapetalae</taxon>
        <taxon>asterids</taxon>
        <taxon>campanulids</taxon>
        <taxon>Asterales</taxon>
        <taxon>Asteraceae</taxon>
        <taxon>Carduoideae</taxon>
        <taxon>Cardueae</taxon>
        <taxon>Arctiinae</taxon>
        <taxon>Arctium</taxon>
    </lineage>
</organism>
<dbReference type="EMBL" id="CM042052">
    <property type="protein sequence ID" value="KAI3719945.1"/>
    <property type="molecule type" value="Genomic_DNA"/>
</dbReference>
<evidence type="ECO:0000313" key="1">
    <source>
        <dbReference type="EMBL" id="KAI3719945.1"/>
    </source>
</evidence>
<proteinExistence type="predicted"/>
<comment type="caution">
    <text evidence="1">The sequence shown here is derived from an EMBL/GenBank/DDBJ whole genome shotgun (WGS) entry which is preliminary data.</text>
</comment>
<dbReference type="Proteomes" id="UP001055879">
    <property type="component" value="Linkage Group LG06"/>
</dbReference>
<protein>
    <submittedName>
        <fullName evidence="1">Uncharacterized protein</fullName>
    </submittedName>
</protein>
<evidence type="ECO:0000313" key="2">
    <source>
        <dbReference type="Proteomes" id="UP001055879"/>
    </source>
</evidence>
<reference evidence="2" key="1">
    <citation type="journal article" date="2022" name="Mol. Ecol. Resour.">
        <title>The genomes of chicory, endive, great burdock and yacon provide insights into Asteraceae palaeo-polyploidization history and plant inulin production.</title>
        <authorList>
            <person name="Fan W."/>
            <person name="Wang S."/>
            <person name="Wang H."/>
            <person name="Wang A."/>
            <person name="Jiang F."/>
            <person name="Liu H."/>
            <person name="Zhao H."/>
            <person name="Xu D."/>
            <person name="Zhang Y."/>
        </authorList>
    </citation>
    <scope>NUCLEOTIDE SEQUENCE [LARGE SCALE GENOMIC DNA]</scope>
    <source>
        <strain evidence="2">cv. Niubang</strain>
    </source>
</reference>
<name>A0ACB9BCK6_ARCLA</name>